<dbReference type="AlphaFoldDB" id="A0A4D7KBH9"/>
<protein>
    <recommendedName>
        <fullName evidence="3">Outer membrane protein beta-barrel domain-containing protein</fullName>
    </recommendedName>
</protein>
<dbReference type="OrthoDB" id="1198767at2"/>
<gene>
    <name evidence="1" type="ORF">DCC35_19650</name>
</gene>
<keyword evidence="2" id="KW-1185">Reference proteome</keyword>
<evidence type="ECO:0008006" key="3">
    <source>
        <dbReference type="Google" id="ProtNLM"/>
    </source>
</evidence>
<accession>A0A4D7KBH9</accession>
<reference evidence="1 2" key="1">
    <citation type="submission" date="2018-04" db="EMBL/GenBank/DDBJ databases">
        <title>Complete genome uncultured novel isolate.</title>
        <authorList>
            <person name="Merlino G."/>
        </authorList>
    </citation>
    <scope>NUCLEOTIDE SEQUENCE [LARGE SCALE GENOMIC DNA]</scope>
    <source>
        <strain evidence="2">R1DC9</strain>
    </source>
</reference>
<evidence type="ECO:0000313" key="2">
    <source>
        <dbReference type="Proteomes" id="UP000298616"/>
    </source>
</evidence>
<organism evidence="1 2">
    <name type="scientific">Mangrovivirga cuniculi</name>
    <dbReference type="NCBI Taxonomy" id="2715131"/>
    <lineage>
        <taxon>Bacteria</taxon>
        <taxon>Pseudomonadati</taxon>
        <taxon>Bacteroidota</taxon>
        <taxon>Cytophagia</taxon>
        <taxon>Cytophagales</taxon>
        <taxon>Mangrovivirgaceae</taxon>
        <taxon>Mangrovivirga</taxon>
    </lineage>
</organism>
<dbReference type="KEGG" id="fpf:DCC35_19650"/>
<dbReference type="RefSeq" id="WP_137092381.1">
    <property type="nucleotide sequence ID" value="NZ_CP028923.1"/>
</dbReference>
<dbReference type="EMBL" id="CP028923">
    <property type="protein sequence ID" value="QCK16788.1"/>
    <property type="molecule type" value="Genomic_DNA"/>
</dbReference>
<name>A0A4D7KBH9_9BACT</name>
<dbReference type="Proteomes" id="UP000298616">
    <property type="component" value="Chromosome"/>
</dbReference>
<evidence type="ECO:0000313" key="1">
    <source>
        <dbReference type="EMBL" id="QCK16788.1"/>
    </source>
</evidence>
<sequence>MRALFFIPFFFIYTSLDAFELNTTISETILSSDTTDYGSLTKKEKRKWRIDNYTSDLFFNISLPHLNQFRIKPDGSGLSESGYFGFAFGFDYYYNKNRFINITGGTITNFILPIPIPIYAPTNDNEINSKYVYLTHNHKIKRNKLGYGIVYANYSLDPKDNYDSQPVSIYRSNALGIVGTYHLQLGRAFHMGLIYRPTFISLGNSESNYEHSLSLEFAWKIRMLK</sequence>
<proteinExistence type="predicted"/>